<evidence type="ECO:0000256" key="6">
    <source>
        <dbReference type="SAM" id="Coils"/>
    </source>
</evidence>
<comment type="subcellular location">
    <subcellularLocation>
        <location evidence="1">Membrane</location>
        <topology evidence="1">Single-pass type IV membrane protein</topology>
    </subcellularLocation>
</comment>
<keyword evidence="3 7" id="KW-0812">Transmembrane</keyword>
<organism evidence="9 10">
    <name type="scientific">Callosobruchus maculatus</name>
    <name type="common">Southern cowpea weevil</name>
    <name type="synonym">Pulse bruchid</name>
    <dbReference type="NCBI Taxonomy" id="64391"/>
    <lineage>
        <taxon>Eukaryota</taxon>
        <taxon>Metazoa</taxon>
        <taxon>Ecdysozoa</taxon>
        <taxon>Arthropoda</taxon>
        <taxon>Hexapoda</taxon>
        <taxon>Insecta</taxon>
        <taxon>Pterygota</taxon>
        <taxon>Neoptera</taxon>
        <taxon>Endopterygota</taxon>
        <taxon>Coleoptera</taxon>
        <taxon>Polyphaga</taxon>
        <taxon>Cucujiformia</taxon>
        <taxon>Chrysomeloidea</taxon>
        <taxon>Chrysomelidae</taxon>
        <taxon>Bruchinae</taxon>
        <taxon>Bruchini</taxon>
        <taxon>Callosobruchus</taxon>
    </lineage>
</organism>
<dbReference type="GO" id="GO:0005886">
    <property type="term" value="C:plasma membrane"/>
    <property type="evidence" value="ECO:0007669"/>
    <property type="project" value="TreeGrafter"/>
</dbReference>
<dbReference type="Pfam" id="PF00635">
    <property type="entry name" value="Motile_Sperm"/>
    <property type="match status" value="1"/>
</dbReference>
<comment type="similarity">
    <text evidence="2">Belongs to the VAMP-associated protein (VAP) (TC 9.B.17) family.</text>
</comment>
<dbReference type="InterPro" id="IPR000535">
    <property type="entry name" value="MSP_dom"/>
</dbReference>
<evidence type="ECO:0000256" key="2">
    <source>
        <dbReference type="ARBA" id="ARBA00008932"/>
    </source>
</evidence>
<dbReference type="EMBL" id="CAACVG010009183">
    <property type="protein sequence ID" value="VEN52363.1"/>
    <property type="molecule type" value="Genomic_DNA"/>
</dbReference>
<evidence type="ECO:0000256" key="5">
    <source>
        <dbReference type="ARBA" id="ARBA00023136"/>
    </source>
</evidence>
<dbReference type="InterPro" id="IPR013783">
    <property type="entry name" value="Ig-like_fold"/>
</dbReference>
<dbReference type="GO" id="GO:0090158">
    <property type="term" value="P:endoplasmic reticulum membrane organization"/>
    <property type="evidence" value="ECO:0007669"/>
    <property type="project" value="TreeGrafter"/>
</dbReference>
<dbReference type="GO" id="GO:0033149">
    <property type="term" value="F:FFAT motif binding"/>
    <property type="evidence" value="ECO:0007669"/>
    <property type="project" value="TreeGrafter"/>
</dbReference>
<dbReference type="Gene3D" id="2.60.40.10">
    <property type="entry name" value="Immunoglobulins"/>
    <property type="match status" value="1"/>
</dbReference>
<dbReference type="SUPFAM" id="SSF49354">
    <property type="entry name" value="PapD-like"/>
    <property type="match status" value="1"/>
</dbReference>
<feature type="coiled-coil region" evidence="6">
    <location>
        <begin position="135"/>
        <end position="169"/>
    </location>
</feature>
<evidence type="ECO:0000313" key="9">
    <source>
        <dbReference type="EMBL" id="VEN52363.1"/>
    </source>
</evidence>
<evidence type="ECO:0000259" key="8">
    <source>
        <dbReference type="PROSITE" id="PS50202"/>
    </source>
</evidence>
<keyword evidence="6" id="KW-0175">Coiled coil</keyword>
<dbReference type="AlphaFoldDB" id="A0A653CZ43"/>
<sequence length="210" mass="24112">MSKQVLQINPLYELKFVGPFDKEVSRFLKLTNPTDKRVAYKIKTTAPKKYCVRPNSGLLEPSATDEILISLQPNAYDPNDKNKHKFMIQSMYVPDKEVDVGVLWKEAQPDQLMDTKIKCVFESTETDRTFASTNSLNITEEINKLREESSRLRQENLLLKEDMLRLKQQTAGVQFTTGKYEPTVQSYNSKLYIVLALLMGVVGYLLSSYI</sequence>
<evidence type="ECO:0000256" key="4">
    <source>
        <dbReference type="ARBA" id="ARBA00022989"/>
    </source>
</evidence>
<evidence type="ECO:0000256" key="1">
    <source>
        <dbReference type="ARBA" id="ARBA00004211"/>
    </source>
</evidence>
<dbReference type="PANTHER" id="PTHR10809">
    <property type="entry name" value="VESICLE-ASSOCIATED MEMBRANE PROTEIN-ASSOCIATED PROTEIN"/>
    <property type="match status" value="1"/>
</dbReference>
<dbReference type="GO" id="GO:0005789">
    <property type="term" value="C:endoplasmic reticulum membrane"/>
    <property type="evidence" value="ECO:0007669"/>
    <property type="project" value="InterPro"/>
</dbReference>
<evidence type="ECO:0000313" key="10">
    <source>
        <dbReference type="Proteomes" id="UP000410492"/>
    </source>
</evidence>
<dbReference type="InterPro" id="IPR008962">
    <property type="entry name" value="PapD-like_sf"/>
</dbReference>
<keyword evidence="5 7" id="KW-0472">Membrane</keyword>
<dbReference type="OrthoDB" id="10261408at2759"/>
<protein>
    <recommendedName>
        <fullName evidence="8">MSP domain-containing protein</fullName>
    </recommendedName>
</protein>
<gene>
    <name evidence="9" type="ORF">CALMAC_LOCUS12532</name>
</gene>
<keyword evidence="4 7" id="KW-1133">Transmembrane helix</keyword>
<name>A0A653CZ43_CALMS</name>
<dbReference type="GO" id="GO:0061817">
    <property type="term" value="P:endoplasmic reticulum-plasma membrane tethering"/>
    <property type="evidence" value="ECO:0007669"/>
    <property type="project" value="TreeGrafter"/>
</dbReference>
<feature type="transmembrane region" description="Helical" evidence="7">
    <location>
        <begin position="191"/>
        <end position="209"/>
    </location>
</feature>
<dbReference type="PIRSF" id="PIRSF019693">
    <property type="entry name" value="VAMP-associated"/>
    <property type="match status" value="1"/>
</dbReference>
<reference evidence="9 10" key="1">
    <citation type="submission" date="2019-01" db="EMBL/GenBank/DDBJ databases">
        <authorList>
            <person name="Sayadi A."/>
        </authorList>
    </citation>
    <scope>NUCLEOTIDE SEQUENCE [LARGE SCALE GENOMIC DNA]</scope>
</reference>
<dbReference type="PROSITE" id="PS50202">
    <property type="entry name" value="MSP"/>
    <property type="match status" value="1"/>
</dbReference>
<feature type="domain" description="MSP" evidence="8">
    <location>
        <begin position="5"/>
        <end position="122"/>
    </location>
</feature>
<evidence type="ECO:0000256" key="7">
    <source>
        <dbReference type="SAM" id="Phobius"/>
    </source>
</evidence>
<dbReference type="InterPro" id="IPR016763">
    <property type="entry name" value="VAP"/>
</dbReference>
<accession>A0A653CZ43</accession>
<dbReference type="Proteomes" id="UP000410492">
    <property type="component" value="Unassembled WGS sequence"/>
</dbReference>
<dbReference type="PANTHER" id="PTHR10809:SF6">
    <property type="entry name" value="AT11025P-RELATED"/>
    <property type="match status" value="1"/>
</dbReference>
<keyword evidence="10" id="KW-1185">Reference proteome</keyword>
<evidence type="ECO:0000256" key="3">
    <source>
        <dbReference type="ARBA" id="ARBA00022692"/>
    </source>
</evidence>
<proteinExistence type="inferred from homology"/>